<dbReference type="Gene3D" id="1.10.730.10">
    <property type="entry name" value="Isoleucyl-tRNA Synthetase, Domain 1"/>
    <property type="match status" value="1"/>
</dbReference>
<keyword evidence="6 10" id="KW-0648">Protein biosynthesis</keyword>
<evidence type="ECO:0000313" key="16">
    <source>
        <dbReference type="Proteomes" id="UP001610446"/>
    </source>
</evidence>
<evidence type="ECO:0000259" key="14">
    <source>
        <dbReference type="Pfam" id="PF13603"/>
    </source>
</evidence>
<dbReference type="PRINTS" id="PR00985">
    <property type="entry name" value="TRNASYNTHLEU"/>
</dbReference>
<dbReference type="InterPro" id="IPR014729">
    <property type="entry name" value="Rossmann-like_a/b/a_fold"/>
</dbReference>
<dbReference type="InterPro" id="IPR001412">
    <property type="entry name" value="aa-tRNA-synth_I_CS"/>
</dbReference>
<evidence type="ECO:0000259" key="12">
    <source>
        <dbReference type="Pfam" id="PF00133"/>
    </source>
</evidence>
<dbReference type="Gene3D" id="3.40.50.620">
    <property type="entry name" value="HUPs"/>
    <property type="match status" value="2"/>
</dbReference>
<dbReference type="InterPro" id="IPR009008">
    <property type="entry name" value="Val/Leu/Ile-tRNA-synth_edit"/>
</dbReference>
<feature type="region of interest" description="Disordered" evidence="11">
    <location>
        <begin position="543"/>
        <end position="564"/>
    </location>
</feature>
<dbReference type="InterPro" id="IPR013155">
    <property type="entry name" value="M/V/L/I-tRNA-synth_anticd-bd"/>
</dbReference>
<feature type="domain" description="Aminoacyl-tRNA synthetase class Ia" evidence="12">
    <location>
        <begin position="494"/>
        <end position="657"/>
    </location>
</feature>
<keyword evidence="5 10" id="KW-0067">ATP-binding</keyword>
<gene>
    <name evidence="15" type="ORF">BJY01DRAFT_256744</name>
</gene>
<protein>
    <recommendedName>
        <fullName evidence="2">leucine--tRNA ligase</fullName>
        <ecNumber evidence="2">6.1.1.4</ecNumber>
    </recommendedName>
    <alternativeName>
        <fullName evidence="8">Leucyl-tRNA synthetase</fullName>
    </alternativeName>
</protein>
<feature type="domain" description="Aminoacyl-tRNA synthetase class Ia" evidence="12">
    <location>
        <begin position="697"/>
        <end position="734"/>
    </location>
</feature>
<dbReference type="Proteomes" id="UP001610446">
    <property type="component" value="Unassembled WGS sequence"/>
</dbReference>
<dbReference type="Pfam" id="PF13603">
    <property type="entry name" value="tRNA-synt_1_2"/>
    <property type="match status" value="1"/>
</dbReference>
<evidence type="ECO:0000256" key="1">
    <source>
        <dbReference type="ARBA" id="ARBA00005594"/>
    </source>
</evidence>
<dbReference type="PROSITE" id="PS00178">
    <property type="entry name" value="AA_TRNA_LIGASE_I"/>
    <property type="match status" value="1"/>
</dbReference>
<feature type="domain" description="Aminoacyl-tRNA synthetase class Ia" evidence="12">
    <location>
        <begin position="84"/>
        <end position="267"/>
    </location>
</feature>
<evidence type="ECO:0000256" key="2">
    <source>
        <dbReference type="ARBA" id="ARBA00013164"/>
    </source>
</evidence>
<accession>A0ABR4KTB0</accession>
<dbReference type="EMBL" id="JBFXLU010000010">
    <property type="protein sequence ID" value="KAL2855510.1"/>
    <property type="molecule type" value="Genomic_DNA"/>
</dbReference>
<evidence type="ECO:0000256" key="11">
    <source>
        <dbReference type="SAM" id="MobiDB-lite"/>
    </source>
</evidence>
<dbReference type="SUPFAM" id="SSF52374">
    <property type="entry name" value="Nucleotidylyl transferase"/>
    <property type="match status" value="1"/>
</dbReference>
<evidence type="ECO:0000259" key="13">
    <source>
        <dbReference type="Pfam" id="PF08264"/>
    </source>
</evidence>
<dbReference type="CDD" id="cd00812">
    <property type="entry name" value="LeuRS_core"/>
    <property type="match status" value="1"/>
</dbReference>
<evidence type="ECO:0000256" key="4">
    <source>
        <dbReference type="ARBA" id="ARBA00022741"/>
    </source>
</evidence>
<feature type="domain" description="Leucyl-tRNA synthetase editing" evidence="14">
    <location>
        <begin position="281"/>
        <end position="479"/>
    </location>
</feature>
<keyword evidence="3 10" id="KW-0436">Ligase</keyword>
<organism evidence="15 16">
    <name type="scientific">Aspergillus pseudoustus</name>
    <dbReference type="NCBI Taxonomy" id="1810923"/>
    <lineage>
        <taxon>Eukaryota</taxon>
        <taxon>Fungi</taxon>
        <taxon>Dikarya</taxon>
        <taxon>Ascomycota</taxon>
        <taxon>Pezizomycotina</taxon>
        <taxon>Eurotiomycetes</taxon>
        <taxon>Eurotiomycetidae</taxon>
        <taxon>Eurotiales</taxon>
        <taxon>Aspergillaceae</taxon>
        <taxon>Aspergillus</taxon>
        <taxon>Aspergillus subgen. Nidulantes</taxon>
    </lineage>
</organism>
<evidence type="ECO:0000256" key="10">
    <source>
        <dbReference type="RuleBase" id="RU363035"/>
    </source>
</evidence>
<name>A0ABR4KTB0_9EURO</name>
<keyword evidence="7 10" id="KW-0030">Aminoacyl-tRNA synthetase</keyword>
<dbReference type="Gene3D" id="3.10.20.590">
    <property type="match status" value="1"/>
</dbReference>
<dbReference type="Pfam" id="PF08264">
    <property type="entry name" value="Anticodon_1"/>
    <property type="match status" value="1"/>
</dbReference>
<comment type="caution">
    <text evidence="15">The sequence shown here is derived from an EMBL/GenBank/DDBJ whole genome shotgun (WGS) entry which is preliminary data.</text>
</comment>
<dbReference type="HAMAP" id="MF_00049_B">
    <property type="entry name" value="Leu_tRNA_synth_B"/>
    <property type="match status" value="1"/>
</dbReference>
<dbReference type="SUPFAM" id="SSF50677">
    <property type="entry name" value="ValRS/IleRS/LeuRS editing domain"/>
    <property type="match status" value="1"/>
</dbReference>
<dbReference type="PANTHER" id="PTHR43740">
    <property type="entry name" value="LEUCYL-TRNA SYNTHETASE"/>
    <property type="match status" value="1"/>
</dbReference>
<feature type="domain" description="Methionyl/Valyl/Leucyl/Isoleucyl-tRNA synthetase anticodon-binding" evidence="13">
    <location>
        <begin position="792"/>
        <end position="919"/>
    </location>
</feature>
<evidence type="ECO:0000256" key="6">
    <source>
        <dbReference type="ARBA" id="ARBA00022917"/>
    </source>
</evidence>
<evidence type="ECO:0000256" key="3">
    <source>
        <dbReference type="ARBA" id="ARBA00022598"/>
    </source>
</evidence>
<reference evidence="15 16" key="1">
    <citation type="submission" date="2024-07" db="EMBL/GenBank/DDBJ databases">
        <title>Section-level genome sequencing and comparative genomics of Aspergillus sections Usti and Cavernicolus.</title>
        <authorList>
            <consortium name="Lawrence Berkeley National Laboratory"/>
            <person name="Nybo J.L."/>
            <person name="Vesth T.C."/>
            <person name="Theobald S."/>
            <person name="Frisvad J.C."/>
            <person name="Larsen T.O."/>
            <person name="Kjaerboelling I."/>
            <person name="Rothschild-Mancinelli K."/>
            <person name="Lyhne E.K."/>
            <person name="Kogle M.E."/>
            <person name="Barry K."/>
            <person name="Clum A."/>
            <person name="Na H."/>
            <person name="Ledsgaard L."/>
            <person name="Lin J."/>
            <person name="Lipzen A."/>
            <person name="Kuo A."/>
            <person name="Riley R."/>
            <person name="Mondo S."/>
            <person name="Labutti K."/>
            <person name="Haridas S."/>
            <person name="Pangalinan J."/>
            <person name="Salamov A.A."/>
            <person name="Simmons B.A."/>
            <person name="Magnuson J.K."/>
            <person name="Chen J."/>
            <person name="Drula E."/>
            <person name="Henrissat B."/>
            <person name="Wiebenga A."/>
            <person name="Lubbers R.J."/>
            <person name="Gomes A.C."/>
            <person name="Makela M.R."/>
            <person name="Stajich J."/>
            <person name="Grigoriev I.V."/>
            <person name="Mortensen U.H."/>
            <person name="De Vries R.P."/>
            <person name="Baker S.E."/>
            <person name="Andersen M.R."/>
        </authorList>
    </citation>
    <scope>NUCLEOTIDE SEQUENCE [LARGE SCALE GENOMIC DNA]</scope>
    <source>
        <strain evidence="15 16">CBS 123904</strain>
    </source>
</reference>
<dbReference type="InterPro" id="IPR025709">
    <property type="entry name" value="Leu_tRNA-synth_edit"/>
</dbReference>
<dbReference type="InterPro" id="IPR002300">
    <property type="entry name" value="aa-tRNA-synth_Ia"/>
</dbReference>
<keyword evidence="4 10" id="KW-0547">Nucleotide-binding</keyword>
<evidence type="ECO:0000256" key="9">
    <source>
        <dbReference type="ARBA" id="ARBA00047469"/>
    </source>
</evidence>
<sequence length="976" mass="109474">MQALPRLRLSPPRAVFGCRAARTYQLPPRSPPNHTHRALATNTITANSQPRKLDLIALDKKWQTKWQEEGANRTAASGKEQGQTAAGEEKRKYYILSMFPYPSGTLHMGHVRVYTISDVLARFYRMRGYEVLHPMGWDAFGLPAENAAIERGVDPAGWTTDNIKRMKEQLRSISTSFDWDRELATCTPEFYKHTQRVFLMLYEKGLAYQAKAMVNYDPIDQTVLANEQVDANGFSWRSGAKVEKKLLKQWFFRITAFKEQLLQDLDSLSGGWPQRVLSMQRNWLGKSYGAKIKFPLVAESNIDINDINVFTTRPDTLYGVQYVALSLDHPIVLETAKENEGLRTFLTAAALLPPDSKVGYKLPGFSVINPLHGIDKENPYLSRRLPVYVAPYVLSDYGEGAVMGVPGHDSRDFAFFKENANPHSIPVILEAEQTPPNQHAADVPINEAKPFTQEGYLTAKCGKYHGLHSREAGKLITTDLKATGRADFVEQWKLRDWLISRQRYWGAPIPIIHCGDCGPVPVPADQLPVELPELQGDWLKGKRGNPLESSEEWRDTRCPSCGGKAKRDTDTMDTFVDSSWYYLRFLDATNKQQPFSPSLARPVDVYIGGVEHAILHLLYARFIYKFLAKSNLFPEIVRSSDSTAEPFKTLLSQGMVHGKTYTEPSTSRFLHPSEVDLSSPDKPLIKGTQITPNVSFEKMSKSKHNGVDPTTCVNKYGADATRAHVLFSAPVSEVLEWDETKIVGMERWFARLWKLVTDTQLSLSASAYIIDQADLLPSASLPSLSDSDAEAILSTHRTIASVTNCIETNPYGLNTVISDLTKLTNTLLSSPPTTPHISYLTLSSLLRLLAPTAPSLSSECWEILHSSIQKEESIPTIFDCSWPKSPLTTEQADVLSARGGQVVAVQINGKLRFTVTIPRMLSPTTPESSATEQQDYIITRILETEQGRLWLREKNDWEKKRRVIVVKGGKLVNIVF</sequence>
<dbReference type="InterPro" id="IPR002302">
    <property type="entry name" value="Leu-tRNA-ligase"/>
</dbReference>
<proteinExistence type="inferred from homology"/>
<comment type="similarity">
    <text evidence="1 10">Belongs to the class-I aminoacyl-tRNA synthetase family.</text>
</comment>
<evidence type="ECO:0000256" key="8">
    <source>
        <dbReference type="ARBA" id="ARBA00030520"/>
    </source>
</evidence>
<evidence type="ECO:0000256" key="7">
    <source>
        <dbReference type="ARBA" id="ARBA00023146"/>
    </source>
</evidence>
<dbReference type="EC" id="6.1.1.4" evidence="2"/>
<evidence type="ECO:0000256" key="5">
    <source>
        <dbReference type="ARBA" id="ARBA00022840"/>
    </source>
</evidence>
<dbReference type="Pfam" id="PF00133">
    <property type="entry name" value="tRNA-synt_1"/>
    <property type="match status" value="3"/>
</dbReference>
<dbReference type="InterPro" id="IPR009080">
    <property type="entry name" value="tRNAsynth_Ia_anticodon-bd"/>
</dbReference>
<dbReference type="NCBIfam" id="TIGR00396">
    <property type="entry name" value="leuS_bact"/>
    <property type="match status" value="1"/>
</dbReference>
<dbReference type="SUPFAM" id="SSF47323">
    <property type="entry name" value="Anticodon-binding domain of a subclass of class I aminoacyl-tRNA synthetases"/>
    <property type="match status" value="1"/>
</dbReference>
<comment type="catalytic activity">
    <reaction evidence="9">
        <text>tRNA(Leu) + L-leucine + ATP = L-leucyl-tRNA(Leu) + AMP + diphosphate</text>
        <dbReference type="Rhea" id="RHEA:11688"/>
        <dbReference type="Rhea" id="RHEA-COMP:9613"/>
        <dbReference type="Rhea" id="RHEA-COMP:9622"/>
        <dbReference type="ChEBI" id="CHEBI:30616"/>
        <dbReference type="ChEBI" id="CHEBI:33019"/>
        <dbReference type="ChEBI" id="CHEBI:57427"/>
        <dbReference type="ChEBI" id="CHEBI:78442"/>
        <dbReference type="ChEBI" id="CHEBI:78494"/>
        <dbReference type="ChEBI" id="CHEBI:456215"/>
        <dbReference type="EC" id="6.1.1.4"/>
    </reaction>
</comment>
<keyword evidence="16" id="KW-1185">Reference proteome</keyword>
<dbReference type="PANTHER" id="PTHR43740:SF2">
    <property type="entry name" value="LEUCINE--TRNA LIGASE, MITOCHONDRIAL"/>
    <property type="match status" value="1"/>
</dbReference>
<evidence type="ECO:0000313" key="15">
    <source>
        <dbReference type="EMBL" id="KAL2855510.1"/>
    </source>
</evidence>